<dbReference type="EMBL" id="CP036287">
    <property type="protein sequence ID" value="QDU68602.1"/>
    <property type="molecule type" value="Genomic_DNA"/>
</dbReference>
<keyword evidence="2" id="KW-1185">Reference proteome</keyword>
<reference evidence="1 2" key="1">
    <citation type="submission" date="2019-02" db="EMBL/GenBank/DDBJ databases">
        <title>Deep-cultivation of Planctomycetes and their phenomic and genomic characterization uncovers novel biology.</title>
        <authorList>
            <person name="Wiegand S."/>
            <person name="Jogler M."/>
            <person name="Boedeker C."/>
            <person name="Pinto D."/>
            <person name="Vollmers J."/>
            <person name="Rivas-Marin E."/>
            <person name="Kohn T."/>
            <person name="Peeters S.H."/>
            <person name="Heuer A."/>
            <person name="Rast P."/>
            <person name="Oberbeckmann S."/>
            <person name="Bunk B."/>
            <person name="Jeske O."/>
            <person name="Meyerdierks A."/>
            <person name="Storesund J.E."/>
            <person name="Kallscheuer N."/>
            <person name="Luecker S."/>
            <person name="Lage O.M."/>
            <person name="Pohl T."/>
            <person name="Merkel B.J."/>
            <person name="Hornburger P."/>
            <person name="Mueller R.-W."/>
            <person name="Bruemmer F."/>
            <person name="Labrenz M."/>
            <person name="Spormann A.M."/>
            <person name="Op den Camp H."/>
            <person name="Overmann J."/>
            <person name="Amann R."/>
            <person name="Jetten M.S.M."/>
            <person name="Mascher T."/>
            <person name="Medema M.H."/>
            <person name="Devos D.P."/>
            <person name="Kaster A.-K."/>
            <person name="Ovreas L."/>
            <person name="Rohde M."/>
            <person name="Galperin M.Y."/>
            <person name="Jogler C."/>
        </authorList>
    </citation>
    <scope>NUCLEOTIDE SEQUENCE [LARGE SCALE GENOMIC DNA]</scope>
    <source>
        <strain evidence="1 2">Pla133</strain>
    </source>
</reference>
<dbReference type="AlphaFoldDB" id="A0A518BNP0"/>
<protein>
    <submittedName>
        <fullName evidence="1">Uncharacterized protein</fullName>
    </submittedName>
</protein>
<sequence>MPALQSPRRDAPLRRDFETPVNLTHPIEFVHRPQSADRARGVRGSFFLTVLLGLTALLTSCASTGKGDELAARVTMRQFTGNAISIELRSESHTDAVDFYSRARDTANVKIVPDGLMDALLRDLEQYHFDDFAQPGPGPSNGLSGATKVIEVEVDGVVRHVASHPNASNEQRSAVVGMATFLSLAFSNVRGFQSIEDAQNKGAFSGSGPGIEG</sequence>
<evidence type="ECO:0000313" key="2">
    <source>
        <dbReference type="Proteomes" id="UP000316921"/>
    </source>
</evidence>
<organism evidence="1 2">
    <name type="scientific">Engelhardtia mirabilis</name>
    <dbReference type="NCBI Taxonomy" id="2528011"/>
    <lineage>
        <taxon>Bacteria</taxon>
        <taxon>Pseudomonadati</taxon>
        <taxon>Planctomycetota</taxon>
        <taxon>Planctomycetia</taxon>
        <taxon>Planctomycetia incertae sedis</taxon>
        <taxon>Engelhardtia</taxon>
    </lineage>
</organism>
<evidence type="ECO:0000313" key="1">
    <source>
        <dbReference type="EMBL" id="QDU68602.1"/>
    </source>
</evidence>
<name>A0A518BNP0_9BACT</name>
<gene>
    <name evidence="1" type="ORF">Pla133_37020</name>
</gene>
<dbReference type="Proteomes" id="UP000316921">
    <property type="component" value="Chromosome"/>
</dbReference>
<proteinExistence type="predicted"/>
<accession>A0A518BNP0</accession>
<dbReference type="KEGG" id="pbap:Pla133_37020"/>